<accession>A0A1D9FT64</accession>
<dbReference type="PANTHER" id="PTHR47245:SF1">
    <property type="entry name" value="FOLDASE PROTEIN PRSA"/>
    <property type="match status" value="1"/>
</dbReference>
<dbReference type="GO" id="GO:0003755">
    <property type="term" value="F:peptidyl-prolyl cis-trans isomerase activity"/>
    <property type="evidence" value="ECO:0007669"/>
    <property type="project" value="UniProtKB-KW"/>
</dbReference>
<keyword evidence="4 6" id="KW-0697">Rotamase</keyword>
<evidence type="ECO:0000256" key="2">
    <source>
        <dbReference type="ARBA" id="ARBA00013194"/>
    </source>
</evidence>
<feature type="domain" description="PpiC" evidence="7">
    <location>
        <begin position="119"/>
        <end position="210"/>
    </location>
</feature>
<name>A0A1D9FT64_MOOP1</name>
<comment type="catalytic activity">
    <reaction evidence="1">
        <text>[protein]-peptidylproline (omega=180) = [protein]-peptidylproline (omega=0)</text>
        <dbReference type="Rhea" id="RHEA:16237"/>
        <dbReference type="Rhea" id="RHEA-COMP:10747"/>
        <dbReference type="Rhea" id="RHEA-COMP:10748"/>
        <dbReference type="ChEBI" id="CHEBI:83833"/>
        <dbReference type="ChEBI" id="CHEBI:83834"/>
        <dbReference type="EC" id="5.2.1.8"/>
    </reaction>
</comment>
<evidence type="ECO:0000259" key="7">
    <source>
        <dbReference type="PROSITE" id="PS50198"/>
    </source>
</evidence>
<dbReference type="InterPro" id="IPR046357">
    <property type="entry name" value="PPIase_dom_sf"/>
</dbReference>
<dbReference type="SUPFAM" id="SSF54534">
    <property type="entry name" value="FKBP-like"/>
    <property type="match status" value="1"/>
</dbReference>
<dbReference type="PROSITE" id="PS50198">
    <property type="entry name" value="PPIC_PPIASE_2"/>
    <property type="match status" value="1"/>
</dbReference>
<sequence length="252" mass="29088">MVDLSKASVTPEEIMYSLKKEMHLKGICQKVLYQRVINKAAQERGITVTPEDVQAQADEIRYANRLEKAAETLAWLADQMVTAEDWEAGISDRLLAQKLAESLFSKDVEKSFAQNRLDFEQVLVYQILVDSEEIAQELFYQIEEGEISFYEAAHFYDIDPERQRRCGYEGKLPRWSFKPEIAAVIFSVQPGEVTNPLQTEQGYHLFLVEEFIPAELTEEKSKEILQSMFQEWLNSEVNYMIHSELSSINTGE</sequence>
<keyword evidence="5 6" id="KW-0413">Isomerase</keyword>
<protein>
    <recommendedName>
        <fullName evidence="2">peptidylprolyl isomerase</fullName>
        <ecNumber evidence="2">5.2.1.8</ecNumber>
    </recommendedName>
</protein>
<dbReference type="Gene3D" id="3.10.50.40">
    <property type="match status" value="1"/>
</dbReference>
<dbReference type="Proteomes" id="UP000176944">
    <property type="component" value="Chromosome"/>
</dbReference>
<gene>
    <name evidence="8" type="ORF">BJP36_00450</name>
</gene>
<proteinExistence type="predicted"/>
<dbReference type="InterPro" id="IPR027304">
    <property type="entry name" value="Trigger_fact/SurA_dom_sf"/>
</dbReference>
<organism evidence="8 9">
    <name type="scientific">Moorena producens (strain JHB)</name>
    <dbReference type="NCBI Taxonomy" id="1454205"/>
    <lineage>
        <taxon>Bacteria</taxon>
        <taxon>Bacillati</taxon>
        <taxon>Cyanobacteriota</taxon>
        <taxon>Cyanophyceae</taxon>
        <taxon>Coleofasciculales</taxon>
        <taxon>Coleofasciculaceae</taxon>
        <taxon>Moorena</taxon>
    </lineage>
</organism>
<evidence type="ECO:0000256" key="6">
    <source>
        <dbReference type="PROSITE-ProRule" id="PRU00278"/>
    </source>
</evidence>
<dbReference type="InterPro" id="IPR000297">
    <property type="entry name" value="PPIase_PpiC"/>
</dbReference>
<evidence type="ECO:0000313" key="9">
    <source>
        <dbReference type="Proteomes" id="UP000176944"/>
    </source>
</evidence>
<evidence type="ECO:0000256" key="1">
    <source>
        <dbReference type="ARBA" id="ARBA00000971"/>
    </source>
</evidence>
<dbReference type="AlphaFoldDB" id="A0A1D9FT64"/>
<evidence type="ECO:0000256" key="4">
    <source>
        <dbReference type="ARBA" id="ARBA00023110"/>
    </source>
</evidence>
<evidence type="ECO:0000256" key="5">
    <source>
        <dbReference type="ARBA" id="ARBA00023235"/>
    </source>
</evidence>
<dbReference type="Pfam" id="PF00639">
    <property type="entry name" value="Rotamase"/>
    <property type="match status" value="1"/>
</dbReference>
<keyword evidence="3" id="KW-0732">Signal</keyword>
<evidence type="ECO:0000313" key="8">
    <source>
        <dbReference type="EMBL" id="AOY78578.1"/>
    </source>
</evidence>
<dbReference type="Gene3D" id="1.10.4030.10">
    <property type="entry name" value="Porin chaperone SurA, peptide-binding domain"/>
    <property type="match status" value="1"/>
</dbReference>
<dbReference type="EMBL" id="CP017708">
    <property type="protein sequence ID" value="AOY78578.1"/>
    <property type="molecule type" value="Genomic_DNA"/>
</dbReference>
<reference evidence="9" key="1">
    <citation type="submission" date="2016-10" db="EMBL/GenBank/DDBJ databases">
        <title>Comparative genomics uncovers the prolific and rare metabolic potential of the cyanobacterial genus Moorea.</title>
        <authorList>
            <person name="Leao T."/>
            <person name="Castelao G."/>
            <person name="Korobeynikov A."/>
            <person name="Monroe E.A."/>
            <person name="Podell S."/>
            <person name="Glukhov E."/>
            <person name="Allen E."/>
            <person name="Gerwick W.H."/>
            <person name="Gerwick L."/>
        </authorList>
    </citation>
    <scope>NUCLEOTIDE SEQUENCE [LARGE SCALE GENOMIC DNA]</scope>
    <source>
        <strain evidence="9">JHB</strain>
    </source>
</reference>
<evidence type="ECO:0000256" key="3">
    <source>
        <dbReference type="ARBA" id="ARBA00022729"/>
    </source>
</evidence>
<dbReference type="EC" id="5.2.1.8" evidence="2"/>
<dbReference type="SUPFAM" id="SSF109998">
    <property type="entry name" value="Triger factor/SurA peptide-binding domain-like"/>
    <property type="match status" value="1"/>
</dbReference>
<dbReference type="PANTHER" id="PTHR47245">
    <property type="entry name" value="PEPTIDYLPROLYL ISOMERASE"/>
    <property type="match status" value="1"/>
</dbReference>
<dbReference type="InterPro" id="IPR050245">
    <property type="entry name" value="PrsA_foldase"/>
</dbReference>